<sequence length="100" mass="10731">MGVNPGDRPSAPSVHVEIGELVLDGFPGMDADLVVGAFERELRRLVRERGVGRVPDGEWTVDLVSGLPPLPTTSSPRRLGTALARSVYKGLTRRDGGGRR</sequence>
<comment type="caution">
    <text evidence="1">The sequence shown here is derived from an EMBL/GenBank/DDBJ whole genome shotgun (WGS) entry which is preliminary data.</text>
</comment>
<gene>
    <name evidence="1" type="ORF">LX15_002852</name>
</gene>
<evidence type="ECO:0000313" key="1">
    <source>
        <dbReference type="EMBL" id="MCP2259151.1"/>
    </source>
</evidence>
<proteinExistence type="predicted"/>
<dbReference type="RefSeq" id="WP_253670060.1">
    <property type="nucleotide sequence ID" value="NZ_JAMTCP010000014.1"/>
</dbReference>
<evidence type="ECO:0000313" key="2">
    <source>
        <dbReference type="Proteomes" id="UP001205311"/>
    </source>
</evidence>
<protein>
    <submittedName>
        <fullName evidence="1">Uncharacterized protein</fullName>
    </submittedName>
</protein>
<dbReference type="EMBL" id="JAMTCP010000014">
    <property type="protein sequence ID" value="MCP2259151.1"/>
    <property type="molecule type" value="Genomic_DNA"/>
</dbReference>
<accession>A0ABT1HUE8</accession>
<dbReference type="Proteomes" id="UP001205311">
    <property type="component" value="Unassembled WGS sequence"/>
</dbReference>
<reference evidence="1 2" key="1">
    <citation type="submission" date="2022-06" db="EMBL/GenBank/DDBJ databases">
        <title>Genomic Encyclopedia of Archaeal and Bacterial Type Strains, Phase II (KMG-II): from individual species to whole genera.</title>
        <authorList>
            <person name="Goeker M."/>
        </authorList>
    </citation>
    <scope>NUCLEOTIDE SEQUENCE [LARGE SCALE GENOMIC DNA]</scope>
    <source>
        <strain evidence="1 2">DSM 40477</strain>
    </source>
</reference>
<name>A0ABT1HUE8_STRSD</name>
<organism evidence="1 2">
    <name type="scientific">Streptoalloteichus tenebrarius (strain ATCC 17920 / DSM 40477 / JCM 4838 / CBS 697.72 / NBRC 16177 / NCIMB 11028 / NRRL B-12390 / A12253. 1 / ISP 5477)</name>
    <name type="common">Streptomyces tenebrarius</name>
    <dbReference type="NCBI Taxonomy" id="1933"/>
    <lineage>
        <taxon>Bacteria</taxon>
        <taxon>Bacillati</taxon>
        <taxon>Actinomycetota</taxon>
        <taxon>Actinomycetes</taxon>
        <taxon>Pseudonocardiales</taxon>
        <taxon>Pseudonocardiaceae</taxon>
        <taxon>Streptoalloteichus</taxon>
    </lineage>
</organism>
<keyword evidence="2" id="KW-1185">Reference proteome</keyword>